<gene>
    <name evidence="3" type="ORF">MAE02_63470</name>
</gene>
<name>A0A512C389_9HYPH</name>
<dbReference type="PANTHER" id="PTHR35882">
    <property type="entry name" value="PELA"/>
    <property type="match status" value="1"/>
</dbReference>
<keyword evidence="1" id="KW-0732">Signal</keyword>
<feature type="domain" description="Glycoside-hydrolase family GH114 TIM-barrel" evidence="2">
    <location>
        <begin position="22"/>
        <end position="257"/>
    </location>
</feature>
<dbReference type="Gene3D" id="3.20.20.70">
    <property type="entry name" value="Aldolase class I"/>
    <property type="match status" value="1"/>
</dbReference>
<feature type="chain" id="PRO_5021914356" description="Glycoside-hydrolase family GH114 TIM-barrel domain-containing protein" evidence="1">
    <location>
        <begin position="20"/>
        <end position="282"/>
    </location>
</feature>
<dbReference type="InterPro" id="IPR016062">
    <property type="entry name" value="TM1410-rel"/>
</dbReference>
<dbReference type="PRINTS" id="PR01545">
    <property type="entry name" value="THEMAYE10DUF"/>
</dbReference>
<dbReference type="AlphaFoldDB" id="A0A512C389"/>
<protein>
    <recommendedName>
        <fullName evidence="2">Glycoside-hydrolase family GH114 TIM-barrel domain-containing protein</fullName>
    </recommendedName>
</protein>
<evidence type="ECO:0000313" key="3">
    <source>
        <dbReference type="EMBL" id="GEO18651.1"/>
    </source>
</evidence>
<evidence type="ECO:0000259" key="2">
    <source>
        <dbReference type="Pfam" id="PF03537"/>
    </source>
</evidence>
<reference evidence="3 4" key="1">
    <citation type="submission" date="2019-07" db="EMBL/GenBank/DDBJ databases">
        <title>Whole genome shotgun sequence of Microvirga aerophila NBRC 106136.</title>
        <authorList>
            <person name="Hosoyama A."/>
            <person name="Uohara A."/>
            <person name="Ohji S."/>
            <person name="Ichikawa N."/>
        </authorList>
    </citation>
    <scope>NUCLEOTIDE SEQUENCE [LARGE SCALE GENOMIC DNA]</scope>
    <source>
        <strain evidence="3 4">NBRC 106136</strain>
    </source>
</reference>
<dbReference type="PANTHER" id="PTHR35882:SF2">
    <property type="entry name" value="PELA"/>
    <property type="match status" value="1"/>
</dbReference>
<sequence>MTSLSLVYALQSISVAVAAATPYQVMVIDRYNDASIEWSKAQVTQMGGGQADPRQLFGYLSIGEAEDYRPYWQSSWFTKPPAWLGPENPQWKGNYAVKFWDLTWQTQVKGYLDGIMAQGFDGVFFDVVDVYQRGWVQQQGRANPAQDMVDLVKAMSDYAKSLNPDFQVYVNNAEELLANTTYLNAIDGVLKESLYYTGGQKNSASDVAWSTRYLDMAKASGRNVSVIDYVSDPAKIADVRAQATADGYGYYTSNLELRGINLTGFSTTPQGSLVPNVWYDLL</sequence>
<dbReference type="Pfam" id="PF03537">
    <property type="entry name" value="Glyco_hydro_114"/>
    <property type="match status" value="1"/>
</dbReference>
<dbReference type="SUPFAM" id="SSF51445">
    <property type="entry name" value="(Trans)glycosidases"/>
    <property type="match status" value="1"/>
</dbReference>
<dbReference type="InterPro" id="IPR017853">
    <property type="entry name" value="GH"/>
</dbReference>
<keyword evidence="4" id="KW-1185">Reference proteome</keyword>
<dbReference type="InterPro" id="IPR013785">
    <property type="entry name" value="Aldolase_TIM"/>
</dbReference>
<dbReference type="EMBL" id="BJYU01000221">
    <property type="protein sequence ID" value="GEO18651.1"/>
    <property type="molecule type" value="Genomic_DNA"/>
</dbReference>
<dbReference type="InterPro" id="IPR004352">
    <property type="entry name" value="GH114_TIM-barrel"/>
</dbReference>
<dbReference type="NCBIfam" id="TIGR01370">
    <property type="entry name" value="MJ1477/TM1410 family putative glycoside hydrolase"/>
    <property type="match status" value="1"/>
</dbReference>
<organism evidence="3 4">
    <name type="scientific">Microvirga aerophila</name>
    <dbReference type="NCBI Taxonomy" id="670291"/>
    <lineage>
        <taxon>Bacteria</taxon>
        <taxon>Pseudomonadati</taxon>
        <taxon>Pseudomonadota</taxon>
        <taxon>Alphaproteobacteria</taxon>
        <taxon>Hyphomicrobiales</taxon>
        <taxon>Methylobacteriaceae</taxon>
        <taxon>Microvirga</taxon>
    </lineage>
</organism>
<dbReference type="RefSeq" id="WP_170285172.1">
    <property type="nucleotide sequence ID" value="NZ_BJYU01000221.1"/>
</dbReference>
<dbReference type="InterPro" id="IPR016063">
    <property type="entry name" value="TM1410_Glycdase"/>
</dbReference>
<dbReference type="Proteomes" id="UP000321085">
    <property type="component" value="Unassembled WGS sequence"/>
</dbReference>
<accession>A0A512C389</accession>
<proteinExistence type="predicted"/>
<feature type="signal peptide" evidence="1">
    <location>
        <begin position="1"/>
        <end position="19"/>
    </location>
</feature>
<evidence type="ECO:0000313" key="4">
    <source>
        <dbReference type="Proteomes" id="UP000321085"/>
    </source>
</evidence>
<comment type="caution">
    <text evidence="3">The sequence shown here is derived from an EMBL/GenBank/DDBJ whole genome shotgun (WGS) entry which is preliminary data.</text>
</comment>
<evidence type="ECO:0000256" key="1">
    <source>
        <dbReference type="SAM" id="SignalP"/>
    </source>
</evidence>